<dbReference type="AlphaFoldDB" id="A0AA47ND57"/>
<sequence length="108" mass="12213">MVVGITGRDVTLPCWPRPHRHMGPPHAHRLETLPWFSCYGDTLLSTRGCSVTSRPLDQLLGRARDRDMSSDSGLYWRRVVQGCFCNLNVHVLLVMEEEAELSYNCPGS</sequence>
<protein>
    <submittedName>
        <fullName evidence="1">Uncharacterized protein</fullName>
    </submittedName>
</protein>
<proteinExistence type="predicted"/>
<accession>A0AA47ND57</accession>
<evidence type="ECO:0000313" key="2">
    <source>
        <dbReference type="Proteomes" id="UP001174136"/>
    </source>
</evidence>
<reference evidence="1" key="1">
    <citation type="journal article" date="2023" name="Front. Mar. Sci.">
        <title>A new Merluccius polli reference genome to investigate the effects of global change in West African waters.</title>
        <authorList>
            <person name="Mateo J.L."/>
            <person name="Blanco-Fernandez C."/>
            <person name="Garcia-Vazquez E."/>
            <person name="Machado-Schiaffino G."/>
        </authorList>
    </citation>
    <scope>NUCLEOTIDE SEQUENCE</scope>
    <source>
        <strain evidence="1">C29</strain>
        <tissue evidence="1">Fin</tissue>
    </source>
</reference>
<comment type="caution">
    <text evidence="1">The sequence shown here is derived from an EMBL/GenBank/DDBJ whole genome shotgun (WGS) entry which is preliminary data.</text>
</comment>
<keyword evidence="2" id="KW-1185">Reference proteome</keyword>
<evidence type="ECO:0000313" key="1">
    <source>
        <dbReference type="EMBL" id="KAK0156039.1"/>
    </source>
</evidence>
<organism evidence="1 2">
    <name type="scientific">Merluccius polli</name>
    <name type="common">Benguela hake</name>
    <name type="synonym">Merluccius cadenati</name>
    <dbReference type="NCBI Taxonomy" id="89951"/>
    <lineage>
        <taxon>Eukaryota</taxon>
        <taxon>Metazoa</taxon>
        <taxon>Chordata</taxon>
        <taxon>Craniata</taxon>
        <taxon>Vertebrata</taxon>
        <taxon>Euteleostomi</taxon>
        <taxon>Actinopterygii</taxon>
        <taxon>Neopterygii</taxon>
        <taxon>Teleostei</taxon>
        <taxon>Neoteleostei</taxon>
        <taxon>Acanthomorphata</taxon>
        <taxon>Zeiogadaria</taxon>
        <taxon>Gadariae</taxon>
        <taxon>Gadiformes</taxon>
        <taxon>Gadoidei</taxon>
        <taxon>Merlucciidae</taxon>
        <taxon>Merluccius</taxon>
    </lineage>
</organism>
<gene>
    <name evidence="1" type="ORF">N1851_001409</name>
</gene>
<name>A0AA47ND57_MERPO</name>
<dbReference type="Proteomes" id="UP001174136">
    <property type="component" value="Unassembled WGS sequence"/>
</dbReference>
<dbReference type="EMBL" id="JAOPHQ010000040">
    <property type="protein sequence ID" value="KAK0156039.1"/>
    <property type="molecule type" value="Genomic_DNA"/>
</dbReference>